<name>U4TPE4_9LACO</name>
<dbReference type="InterPro" id="IPR008841">
    <property type="entry name" value="Siphovirus-type_tail_N"/>
</dbReference>
<dbReference type="RefSeq" id="WP_022530939.1">
    <property type="nucleotide sequence ID" value="NZ_KI271614.1"/>
</dbReference>
<reference evidence="3" key="1">
    <citation type="journal article" date="2013" name="Genome Announc.">
        <title>Whole-Genome Sequencing of Lactobacillus shenzhenensis Strain LY-73T.</title>
        <authorList>
            <person name="Lin Z."/>
            <person name="Liu Z."/>
            <person name="Yang R."/>
            <person name="Zou Y."/>
            <person name="Wan D."/>
            <person name="Chen J."/>
            <person name="Guo M."/>
            <person name="Zhao J."/>
            <person name="Fang C."/>
            <person name="Yang R."/>
            <person name="Liu F."/>
        </authorList>
    </citation>
    <scope>NUCLEOTIDE SEQUENCE [LARGE SCALE GENOMIC DNA]</scope>
    <source>
        <strain evidence="3">LY-73</strain>
    </source>
</reference>
<dbReference type="AlphaFoldDB" id="U4TPE4"/>
<evidence type="ECO:0000313" key="2">
    <source>
        <dbReference type="EMBL" id="ERL63768.1"/>
    </source>
</evidence>
<feature type="domain" description="Siphovirus-type tail component RIFT-related" evidence="1">
    <location>
        <begin position="62"/>
        <end position="143"/>
    </location>
</feature>
<sequence length="304" mass="34602">MVQVFSKIAPWDKPHAYRFNETNNMLAFDPVEMSISTDGQTWESYYDNRDLAGVYLYGWEQPNVMPVDEFKKSTPVDGQILMNSSFDSRDLTTQWIIYSADEEDQQLAYQAMQRWLMQRGPLWVCFSNSPGYKYLVRPKPFTPTYNSERDMIVTIVFNNFTGMRESVVNSTVLKQFGEGVWQYGMNLPNADDAAYTFSSNQFRVWNPSDVSIEPLLQRHQLTITVKGSGTPTITNETTGDEFAYSRDISGGTLELRGVDPYFNGINDGINSDHGVITLAKGWNEISVTGATVSECSFDFPFVYH</sequence>
<dbReference type="Proteomes" id="UP000030647">
    <property type="component" value="Unassembled WGS sequence"/>
</dbReference>
<dbReference type="EMBL" id="KI271614">
    <property type="protein sequence ID" value="ERL63768.1"/>
    <property type="molecule type" value="Genomic_DNA"/>
</dbReference>
<evidence type="ECO:0000259" key="1">
    <source>
        <dbReference type="Pfam" id="PF05709"/>
    </source>
</evidence>
<dbReference type="Pfam" id="PF05709">
    <property type="entry name" value="Sipho_tail"/>
    <property type="match status" value="1"/>
</dbReference>
<proteinExistence type="predicted"/>
<protein>
    <recommendedName>
        <fullName evidence="1">Siphovirus-type tail component RIFT-related domain-containing protein</fullName>
    </recommendedName>
</protein>
<dbReference type="OrthoDB" id="2194642at2"/>
<dbReference type="HOGENOM" id="CLU_081264_0_0_9"/>
<evidence type="ECO:0000313" key="3">
    <source>
        <dbReference type="Proteomes" id="UP000030647"/>
    </source>
</evidence>
<keyword evidence="3" id="KW-1185">Reference proteome</keyword>
<accession>U4TPE4</accession>
<organism evidence="2 3">
    <name type="scientific">Schleiferilactobacillus shenzhenensis LY-73</name>
    <dbReference type="NCBI Taxonomy" id="1231336"/>
    <lineage>
        <taxon>Bacteria</taxon>
        <taxon>Bacillati</taxon>
        <taxon>Bacillota</taxon>
        <taxon>Bacilli</taxon>
        <taxon>Lactobacillales</taxon>
        <taxon>Lactobacillaceae</taxon>
        <taxon>Schleiferilactobacillus</taxon>
    </lineage>
</organism>
<gene>
    <name evidence="2" type="ORF">L248_2185</name>
</gene>
<dbReference type="Gene3D" id="2.40.30.200">
    <property type="match status" value="1"/>
</dbReference>
<dbReference type="eggNOG" id="ENOG50333IU">
    <property type="taxonomic scope" value="Bacteria"/>
</dbReference>
<dbReference type="STRING" id="1231336.L248_2185"/>